<name>A0A383XPX0_9GAMM</name>
<gene>
    <name evidence="1" type="ORF">DEH80_16340</name>
</gene>
<proteinExistence type="predicted"/>
<dbReference type="EMBL" id="QEQK01000020">
    <property type="protein sequence ID" value="PWN54674.1"/>
    <property type="molecule type" value="Genomic_DNA"/>
</dbReference>
<evidence type="ECO:0000313" key="2">
    <source>
        <dbReference type="Proteomes" id="UP000251800"/>
    </source>
</evidence>
<sequence>MGLREYLDTSVREAMAHQQLEATGETVVYLVEMLSGFVHAERVFETTPDGVVLQPLAGLYQQAVEAPSPEARNEALQRMGDLALFIAGIFPEWLERRQVGLRYYVSMGGSAYSCLRDIYESSRARAVFRDIFGELSEKFPRFVDVLHEVSERSDLKSDADVVQLYTLWAQTGSQRAARQLARLGIQPVAERDTLRPH</sequence>
<protein>
    <submittedName>
        <fullName evidence="1">Uncharacterized protein</fullName>
    </submittedName>
</protein>
<comment type="caution">
    <text evidence="1">The sequence shown here is derived from an EMBL/GenBank/DDBJ whole genome shotgun (WGS) entry which is preliminary data.</text>
</comment>
<keyword evidence="2" id="KW-1185">Reference proteome</keyword>
<dbReference type="Proteomes" id="UP000251800">
    <property type="component" value="Unassembled WGS sequence"/>
</dbReference>
<dbReference type="AlphaFoldDB" id="A0A383XPX0"/>
<organism evidence="1 2">
    <name type="scientific">Abyssibacter profundi</name>
    <dbReference type="NCBI Taxonomy" id="2182787"/>
    <lineage>
        <taxon>Bacteria</taxon>
        <taxon>Pseudomonadati</taxon>
        <taxon>Pseudomonadota</taxon>
        <taxon>Gammaproteobacteria</taxon>
        <taxon>Chromatiales</taxon>
        <taxon>Oceanococcaceae</taxon>
        <taxon>Abyssibacter</taxon>
    </lineage>
</organism>
<accession>A0A383XPX0</accession>
<evidence type="ECO:0000313" key="1">
    <source>
        <dbReference type="EMBL" id="PWN54674.1"/>
    </source>
</evidence>
<reference evidence="1 2" key="1">
    <citation type="submission" date="2018-05" db="EMBL/GenBank/DDBJ databases">
        <title>Abyssibacter profundi OUC007T gen. nov., sp. nov, a marine bacterium isolated from seawater of the Mariana Trench.</title>
        <authorList>
            <person name="Zhou S."/>
        </authorList>
    </citation>
    <scope>NUCLEOTIDE SEQUENCE [LARGE SCALE GENOMIC DNA]</scope>
    <source>
        <strain evidence="1 2">OUC007</strain>
    </source>
</reference>